<dbReference type="SUPFAM" id="SSF53098">
    <property type="entry name" value="Ribonuclease H-like"/>
    <property type="match status" value="1"/>
</dbReference>
<name>A0A7D9IV64_PARCT</name>
<gene>
    <name evidence="1" type="ORF">PACLA_8A067699</name>
</gene>
<dbReference type="Proteomes" id="UP001152795">
    <property type="component" value="Unassembled WGS sequence"/>
</dbReference>
<comment type="caution">
    <text evidence="1">The sequence shown here is derived from an EMBL/GenBank/DDBJ whole genome shotgun (WGS) entry which is preliminary data.</text>
</comment>
<dbReference type="InterPro" id="IPR036397">
    <property type="entry name" value="RNaseH_sf"/>
</dbReference>
<dbReference type="AlphaFoldDB" id="A0A7D9IV64"/>
<reference evidence="1" key="1">
    <citation type="submission" date="2020-04" db="EMBL/GenBank/DDBJ databases">
        <authorList>
            <person name="Alioto T."/>
            <person name="Alioto T."/>
            <person name="Gomez Garrido J."/>
        </authorList>
    </citation>
    <scope>NUCLEOTIDE SEQUENCE</scope>
    <source>
        <strain evidence="1">A484AB</strain>
    </source>
</reference>
<dbReference type="InterPro" id="IPR012337">
    <property type="entry name" value="RNaseH-like_sf"/>
</dbReference>
<accession>A0A7D9IV64</accession>
<dbReference type="OrthoDB" id="2686689at2759"/>
<dbReference type="PROSITE" id="PS50994">
    <property type="entry name" value="INTEGRASE"/>
    <property type="match status" value="1"/>
</dbReference>
<organism evidence="1 2">
    <name type="scientific">Paramuricea clavata</name>
    <name type="common">Red gorgonian</name>
    <name type="synonym">Violescent sea-whip</name>
    <dbReference type="NCBI Taxonomy" id="317549"/>
    <lineage>
        <taxon>Eukaryota</taxon>
        <taxon>Metazoa</taxon>
        <taxon>Cnidaria</taxon>
        <taxon>Anthozoa</taxon>
        <taxon>Octocorallia</taxon>
        <taxon>Malacalcyonacea</taxon>
        <taxon>Plexauridae</taxon>
        <taxon>Paramuricea</taxon>
    </lineage>
</organism>
<evidence type="ECO:0000313" key="1">
    <source>
        <dbReference type="EMBL" id="CAB4014241.1"/>
    </source>
</evidence>
<dbReference type="PANTHER" id="PTHR46791">
    <property type="entry name" value="EXPRESSED PROTEIN"/>
    <property type="match status" value="1"/>
</dbReference>
<dbReference type="GO" id="GO:0015074">
    <property type="term" value="P:DNA integration"/>
    <property type="evidence" value="ECO:0007669"/>
    <property type="project" value="InterPro"/>
</dbReference>
<dbReference type="InterPro" id="IPR058913">
    <property type="entry name" value="Integrase_dom_put"/>
</dbReference>
<keyword evidence="2" id="KW-1185">Reference proteome</keyword>
<dbReference type="Gene3D" id="3.30.420.10">
    <property type="entry name" value="Ribonuclease H-like superfamily/Ribonuclease H"/>
    <property type="match status" value="1"/>
</dbReference>
<dbReference type="GO" id="GO:0003676">
    <property type="term" value="F:nucleic acid binding"/>
    <property type="evidence" value="ECO:0007669"/>
    <property type="project" value="InterPro"/>
</dbReference>
<dbReference type="Pfam" id="PF24764">
    <property type="entry name" value="rva_4"/>
    <property type="match status" value="1"/>
</dbReference>
<sequence length="334" mass="38856">MANGNKLHLQIFEDPRRQITDCVTLISSDEFNNNALNYVHRKLDQIWREVFRLTEVNIVDEYTLHCVSDAIACLQRVEEVEYSTRYQAPLVNDGSTGRPVFNITHDQLHFFLAHGFTGPAIANITEVSLRTVRRRINQYGLFKDVFRSDVTDAELDDIVSNVMEQFPNIGYRLLEGELRRRNIVIMRARCREVLRRLDPVGVVDRLHSLCYRRKYSVYGPLAIWRVDGNHKLIRWRLVIHGGIDGYTRFPVYLQCSNNNRSDTVLELFANAVREYGLPSRVRSDKGRIDDYGIDWDGPLVDQAELDHSVDVPELPHIITHEMEQELRQLINPLQ</sequence>
<proteinExistence type="predicted"/>
<dbReference type="PANTHER" id="PTHR46791:SF5">
    <property type="entry name" value="CLR5 DOMAIN-CONTAINING PROTEIN-RELATED"/>
    <property type="match status" value="1"/>
</dbReference>
<evidence type="ECO:0000313" key="2">
    <source>
        <dbReference type="Proteomes" id="UP001152795"/>
    </source>
</evidence>
<dbReference type="InterPro" id="IPR001584">
    <property type="entry name" value="Integrase_cat-core"/>
</dbReference>
<dbReference type="EMBL" id="CACRXK020008213">
    <property type="protein sequence ID" value="CAB4014241.1"/>
    <property type="molecule type" value="Genomic_DNA"/>
</dbReference>
<protein>
    <submittedName>
        <fullName evidence="1">PREDICTED: uncharacterized protein LOC107339677 isoform X1</fullName>
    </submittedName>
</protein>